<keyword evidence="2" id="KW-1185">Reference proteome</keyword>
<name>A0ACC6MEY7_MYCPF</name>
<evidence type="ECO:0000313" key="1">
    <source>
        <dbReference type="EMBL" id="MDZ5085511.1"/>
    </source>
</evidence>
<sequence length="72" mass="8083">MGWRAKVWICAAGVFLAAAGGVLGGWAYLELRDLERSRIIDCFRIKTMEEDVVPDRRILDDDVSACAREVAR</sequence>
<gene>
    <name evidence="1" type="ORF">OHX15_08945</name>
</gene>
<reference evidence="1 2" key="1">
    <citation type="journal article" date="2021" name="Chemosphere">
        <title>Bioballs carrying a syntrophic Rhodococcus and Mycolicibacterium consortium for simultaneous sorption and biodegradation of fuel oil in contaminated freshwater.</title>
        <authorList>
            <person name="Naloka K."/>
            <person name="Polrit D."/>
            <person name="Muangchinda C."/>
            <person name="Thoetkiattikul H."/>
            <person name="Pinyakong O."/>
        </authorList>
    </citation>
    <scope>NUCLEOTIDE SEQUENCE [LARGE SCALE GENOMIC DNA]</scope>
    <source>
        <strain evidence="1 2">J101</strain>
    </source>
</reference>
<accession>A0ACC6MEY7</accession>
<dbReference type="EMBL" id="JAOXLN010000007">
    <property type="protein sequence ID" value="MDZ5085511.1"/>
    <property type="molecule type" value="Genomic_DNA"/>
</dbReference>
<comment type="caution">
    <text evidence="1">The sequence shown here is derived from an EMBL/GenBank/DDBJ whole genome shotgun (WGS) entry which is preliminary data.</text>
</comment>
<proteinExistence type="predicted"/>
<dbReference type="Proteomes" id="UP001289645">
    <property type="component" value="Unassembled WGS sequence"/>
</dbReference>
<evidence type="ECO:0000313" key="2">
    <source>
        <dbReference type="Proteomes" id="UP001289645"/>
    </source>
</evidence>
<organism evidence="1 2">
    <name type="scientific">Mycolicibacterium parafortuitum</name>
    <name type="common">Mycobacterium parafortuitum</name>
    <dbReference type="NCBI Taxonomy" id="39692"/>
    <lineage>
        <taxon>Bacteria</taxon>
        <taxon>Bacillati</taxon>
        <taxon>Actinomycetota</taxon>
        <taxon>Actinomycetes</taxon>
        <taxon>Mycobacteriales</taxon>
        <taxon>Mycobacteriaceae</taxon>
        <taxon>Mycolicibacterium</taxon>
    </lineage>
</organism>
<protein>
    <submittedName>
        <fullName evidence="1">Uncharacterized protein</fullName>
    </submittedName>
</protein>